<dbReference type="RefSeq" id="WP_162376108.1">
    <property type="nucleotide sequence ID" value="NZ_JBHTKN010000005.1"/>
</dbReference>
<dbReference type="Proteomes" id="UP001597033">
    <property type="component" value="Unassembled WGS sequence"/>
</dbReference>
<evidence type="ECO:0000313" key="2">
    <source>
        <dbReference type="Proteomes" id="UP001597033"/>
    </source>
</evidence>
<name>A0ABW3LWK6_9GAMM</name>
<evidence type="ECO:0000313" key="1">
    <source>
        <dbReference type="EMBL" id="MFD1042563.1"/>
    </source>
</evidence>
<sequence>MNTMTNEIPMAASAALEKLKLALQSQVVSGMARRTADFKEAYPLIEQHLACGGSQKAACDQFNAAYGYKFHQPQFRKLLNAERKWRAERGDEAKCDKCGTVLHSVADGAVSVNNMEGE</sequence>
<gene>
    <name evidence="1" type="ORF">ACFQ2N_09420</name>
</gene>
<proteinExistence type="predicted"/>
<dbReference type="EMBL" id="JBHTKN010000005">
    <property type="protein sequence ID" value="MFD1042563.1"/>
    <property type="molecule type" value="Genomic_DNA"/>
</dbReference>
<reference evidence="2" key="1">
    <citation type="journal article" date="2019" name="Int. J. Syst. Evol. Microbiol.">
        <title>The Global Catalogue of Microorganisms (GCM) 10K type strain sequencing project: providing services to taxonomists for standard genome sequencing and annotation.</title>
        <authorList>
            <consortium name="The Broad Institute Genomics Platform"/>
            <consortium name="The Broad Institute Genome Sequencing Center for Infectious Disease"/>
            <person name="Wu L."/>
            <person name="Ma J."/>
        </authorList>
    </citation>
    <scope>NUCLEOTIDE SEQUENCE [LARGE SCALE GENOMIC DNA]</scope>
    <source>
        <strain evidence="2">CCUG 55854</strain>
    </source>
</reference>
<keyword evidence="2" id="KW-1185">Reference proteome</keyword>
<protein>
    <submittedName>
        <fullName evidence="1">Uncharacterized protein</fullName>
    </submittedName>
</protein>
<comment type="caution">
    <text evidence="1">The sequence shown here is derived from an EMBL/GenBank/DDBJ whole genome shotgun (WGS) entry which is preliminary data.</text>
</comment>
<accession>A0ABW3LWK6</accession>
<organism evidence="1 2">
    <name type="scientific">Pseudoxanthomonas kaohsiungensis</name>
    <dbReference type="NCBI Taxonomy" id="283923"/>
    <lineage>
        <taxon>Bacteria</taxon>
        <taxon>Pseudomonadati</taxon>
        <taxon>Pseudomonadota</taxon>
        <taxon>Gammaproteobacteria</taxon>
        <taxon>Lysobacterales</taxon>
        <taxon>Lysobacteraceae</taxon>
        <taxon>Pseudoxanthomonas</taxon>
    </lineage>
</organism>